<dbReference type="SUPFAM" id="SSF55729">
    <property type="entry name" value="Acyl-CoA N-acyltransferases (Nat)"/>
    <property type="match status" value="1"/>
</dbReference>
<feature type="region of interest" description="Disordered" evidence="3">
    <location>
        <begin position="1"/>
        <end position="70"/>
    </location>
</feature>
<dbReference type="PANTHER" id="PTHR43877:SF5">
    <property type="entry name" value="BLL8307 PROTEIN"/>
    <property type="match status" value="1"/>
</dbReference>
<accession>E6WUM3</accession>
<feature type="domain" description="N-acetyltransferase" evidence="4">
    <location>
        <begin position="94"/>
        <end position="245"/>
    </location>
</feature>
<organism evidence="5 6">
    <name type="scientific">Pseudoxanthomonas suwonensis (strain 11-1)</name>
    <dbReference type="NCBI Taxonomy" id="743721"/>
    <lineage>
        <taxon>Bacteria</taxon>
        <taxon>Pseudomonadati</taxon>
        <taxon>Pseudomonadota</taxon>
        <taxon>Gammaproteobacteria</taxon>
        <taxon>Lysobacterales</taxon>
        <taxon>Lysobacteraceae</taxon>
        <taxon>Pseudoxanthomonas</taxon>
    </lineage>
</organism>
<keyword evidence="6" id="KW-1185">Reference proteome</keyword>
<dbReference type="InterPro" id="IPR000182">
    <property type="entry name" value="GNAT_dom"/>
</dbReference>
<dbReference type="PANTHER" id="PTHR43877">
    <property type="entry name" value="AMINOALKYLPHOSPHONATE N-ACETYLTRANSFERASE-RELATED-RELATED"/>
    <property type="match status" value="1"/>
</dbReference>
<name>E6WUM3_PSEUU</name>
<sequence length="245" mass="25640">MGLPAPGGPGSAGTPAVPRAWPDLPARVDRALACPGESGRPAPGDPTRPGGAAGYGGCPVGSLSPDGGEDVQHWNTVGTGPRTGARIRGRRMSLHIRQDDLSSPEVQALVAEHLAGMHGNSPPGHVHALAIDSLRAPGVTFWTAWDDGALCGCGALKELDARSGEIKSMRTRAAFLRRGVGQALLDRIVATARERDYARLLLETGAGPAFDPAHALYLRNGFSWCDAFGDYVATDFNVFMARGLD</sequence>
<evidence type="ECO:0000259" key="4">
    <source>
        <dbReference type="PROSITE" id="PS51186"/>
    </source>
</evidence>
<protein>
    <submittedName>
        <fullName evidence="5">GCN5-related N-acetyltransferase</fullName>
    </submittedName>
</protein>
<gene>
    <name evidence="5" type="ordered locus">Psesu_1883</name>
</gene>
<evidence type="ECO:0000256" key="3">
    <source>
        <dbReference type="SAM" id="MobiDB-lite"/>
    </source>
</evidence>
<evidence type="ECO:0000313" key="6">
    <source>
        <dbReference type="Proteomes" id="UP000008632"/>
    </source>
</evidence>
<dbReference type="AlphaFoldDB" id="E6WUM3"/>
<dbReference type="CDD" id="cd04301">
    <property type="entry name" value="NAT_SF"/>
    <property type="match status" value="1"/>
</dbReference>
<dbReference type="Gene3D" id="3.40.630.30">
    <property type="match status" value="1"/>
</dbReference>
<dbReference type="KEGG" id="psu:Psesu_1883"/>
<evidence type="ECO:0000256" key="1">
    <source>
        <dbReference type="ARBA" id="ARBA00022679"/>
    </source>
</evidence>
<dbReference type="Proteomes" id="UP000008632">
    <property type="component" value="Chromosome"/>
</dbReference>
<proteinExistence type="predicted"/>
<dbReference type="STRING" id="743721.Psesu_1883"/>
<dbReference type="eggNOG" id="COG0454">
    <property type="taxonomic scope" value="Bacteria"/>
</dbReference>
<dbReference type="PROSITE" id="PS51186">
    <property type="entry name" value="GNAT"/>
    <property type="match status" value="1"/>
</dbReference>
<dbReference type="InterPro" id="IPR016181">
    <property type="entry name" value="Acyl_CoA_acyltransferase"/>
</dbReference>
<reference evidence="5 6" key="1">
    <citation type="submission" date="2011-01" db="EMBL/GenBank/DDBJ databases">
        <title>Complete sequence of Pseudoxanthomonas suwonensis 11-1.</title>
        <authorList>
            <consortium name="US DOE Joint Genome Institute"/>
            <person name="Lucas S."/>
            <person name="Copeland A."/>
            <person name="Lapidus A."/>
            <person name="Cheng J.-F."/>
            <person name="Goodwin L."/>
            <person name="Pitluck S."/>
            <person name="Teshima H."/>
            <person name="Detter J.C."/>
            <person name="Han C."/>
            <person name="Tapia R."/>
            <person name="Land M."/>
            <person name="Hauser L."/>
            <person name="Kyrpides N."/>
            <person name="Ivanova N."/>
            <person name="Ovchinnikova G."/>
            <person name="Siebers A.K."/>
            <person name="Allgaier M."/>
            <person name="Thelen M.P."/>
            <person name="Hugenholtz P."/>
            <person name="Gladden J."/>
            <person name="Woyke T."/>
        </authorList>
    </citation>
    <scope>NUCLEOTIDE SEQUENCE [LARGE SCALE GENOMIC DNA]</scope>
    <source>
        <strain evidence="6">11-1</strain>
    </source>
</reference>
<dbReference type="HOGENOM" id="CLU_1132872_0_0_6"/>
<keyword evidence="1 5" id="KW-0808">Transferase</keyword>
<dbReference type="Pfam" id="PF00583">
    <property type="entry name" value="Acetyltransf_1"/>
    <property type="match status" value="1"/>
</dbReference>
<dbReference type="InterPro" id="IPR050832">
    <property type="entry name" value="Bact_Acetyltransf"/>
</dbReference>
<evidence type="ECO:0000313" key="5">
    <source>
        <dbReference type="EMBL" id="ADV27725.1"/>
    </source>
</evidence>
<keyword evidence="2" id="KW-0012">Acyltransferase</keyword>
<dbReference type="EMBL" id="CP002446">
    <property type="protein sequence ID" value="ADV27725.1"/>
    <property type="molecule type" value="Genomic_DNA"/>
</dbReference>
<dbReference type="GO" id="GO:0016747">
    <property type="term" value="F:acyltransferase activity, transferring groups other than amino-acyl groups"/>
    <property type="evidence" value="ECO:0007669"/>
    <property type="project" value="InterPro"/>
</dbReference>
<evidence type="ECO:0000256" key="2">
    <source>
        <dbReference type="ARBA" id="ARBA00023315"/>
    </source>
</evidence>